<evidence type="ECO:0000259" key="10">
    <source>
        <dbReference type="Pfam" id="PF01699"/>
    </source>
</evidence>
<dbReference type="GO" id="GO:0016020">
    <property type="term" value="C:membrane"/>
    <property type="evidence" value="ECO:0007669"/>
    <property type="project" value="UniProtKB-SubCell"/>
</dbReference>
<evidence type="ECO:0000313" key="11">
    <source>
        <dbReference type="EMBL" id="PVV04927.1"/>
    </source>
</evidence>
<evidence type="ECO:0000256" key="7">
    <source>
        <dbReference type="SAM" id="MobiDB-lite"/>
    </source>
</evidence>
<feature type="transmembrane region" description="Helical" evidence="8">
    <location>
        <begin position="807"/>
        <end position="828"/>
    </location>
</feature>
<dbReference type="Proteomes" id="UP000245609">
    <property type="component" value="Unassembled WGS sequence"/>
</dbReference>
<evidence type="ECO:0000256" key="9">
    <source>
        <dbReference type="SAM" id="SignalP"/>
    </source>
</evidence>
<dbReference type="GO" id="GO:0008324">
    <property type="term" value="F:monoatomic cation transmembrane transporter activity"/>
    <property type="evidence" value="ECO:0007669"/>
    <property type="project" value="TreeGrafter"/>
</dbReference>
<keyword evidence="12" id="KW-1185">Reference proteome</keyword>
<dbReference type="EMBL" id="MBFS01000063">
    <property type="protein sequence ID" value="PVV04927.1"/>
    <property type="molecule type" value="Genomic_DNA"/>
</dbReference>
<feature type="transmembrane region" description="Helical" evidence="8">
    <location>
        <begin position="840"/>
        <end position="863"/>
    </location>
</feature>
<feature type="chain" id="PRO_5015489843" description="Sodium/calcium exchanger membrane region domain-containing protein" evidence="9">
    <location>
        <begin position="26"/>
        <end position="934"/>
    </location>
</feature>
<dbReference type="OrthoDB" id="407410at2759"/>
<evidence type="ECO:0000256" key="6">
    <source>
        <dbReference type="ARBA" id="ARBA00023136"/>
    </source>
</evidence>
<keyword evidence="5 8" id="KW-1133">Transmembrane helix</keyword>
<evidence type="ECO:0000256" key="4">
    <source>
        <dbReference type="ARBA" id="ARBA00022692"/>
    </source>
</evidence>
<dbReference type="PANTHER" id="PTHR12266">
    <property type="entry name" value="NA+/CA2+ K+ INDEPENDENT EXCHANGER"/>
    <property type="match status" value="1"/>
</dbReference>
<evidence type="ECO:0000313" key="12">
    <source>
        <dbReference type="Proteomes" id="UP000245609"/>
    </source>
</evidence>
<feature type="domain" description="Sodium/calcium exchanger membrane region" evidence="10">
    <location>
        <begin position="107"/>
        <end position="243"/>
    </location>
</feature>
<evidence type="ECO:0000256" key="3">
    <source>
        <dbReference type="ARBA" id="ARBA00022448"/>
    </source>
</evidence>
<feature type="transmembrane region" description="Helical" evidence="8">
    <location>
        <begin position="765"/>
        <end position="787"/>
    </location>
</feature>
<dbReference type="PANTHER" id="PTHR12266:SF0">
    <property type="entry name" value="MITOCHONDRIAL SODIUM_CALCIUM EXCHANGER PROTEIN"/>
    <property type="match status" value="1"/>
</dbReference>
<gene>
    <name evidence="11" type="ORF">BB560_000559</name>
</gene>
<dbReference type="InterPro" id="IPR044880">
    <property type="entry name" value="NCX_ion-bd_dom_sf"/>
</dbReference>
<feature type="signal peptide" evidence="9">
    <location>
        <begin position="1"/>
        <end position="25"/>
    </location>
</feature>
<feature type="domain" description="Sodium/calcium exchanger membrane region" evidence="10">
    <location>
        <begin position="773"/>
        <end position="925"/>
    </location>
</feature>
<feature type="compositionally biased region" description="Polar residues" evidence="7">
    <location>
        <begin position="291"/>
        <end position="301"/>
    </location>
</feature>
<sequence length="934" mass="102385">MRPNISSSFFSPVFIILLLSPLFLAASSPTSHISPLPGSNSSFSSSTALSVRSESVSCSDINNAENKCLFAIQNCQGNSDSIFNYFLYLYCAQSSRSIRIVSLFLELLFLFAWLGLTASDYFSPNLKTIAQIFRLPDSIAGVTLLAVGNGAPDLFTTYNAFKNDLASLALGQLVGGTFFIVCVVSSIVIIICKEISVPKQLLFREMLFLSISLIITCVVVFSKRIILPFSIVLISVYILFVTVIATGVLISKRFSFSSRAMVETRLRYDNSFENSLVRDYQQQKSPRESLPPNNRDSQLAPNHLNSLETHAQTHPYSLASAVEFSDFFNQMPSKTKHETANRESKPSTSKYPSPSTVEPVQFPGQSKLENLKANAEHGISLENPTMNSSLLSQGLEPTSNDIGIPADFTQIETHNKNQQNVPNILISSPSATSFSEDSPHYSVPAQSSNFSRQGHGLSTVPSRPLSRSRSRSHSFTPEHYDSIYWAIATKFIPILNRWKPTTSWYTKILLVIASPPVLLLTVSVPVIHDLPESFTERRRAHLGLDVVWDVLSHVSQNITNPDDISESPVVAHPSPDVSHQIELVPRSQSFNVFAQSAFPRSLKRTDTSSSESSVSSANLAVGSSTGMLHSPMPTQLIIETTQLSPQSEPISNTHNHQIRIPHSFYPEPSLNLPQPYPSSFDASFDYSKKAELLVSLARCILTPMFISLSLVHIAGLGRSTFIIGLCVGILASAFFLFANQVDLTISDSDNAFSQALKQLIMKFRLVIDSFPGFIGFVSGIFWINLISNEVVEILQTLGSVLKISNSLMGFTLLAFGNSIGDLATNITVARLGFPIMGISACFGGPLLNLSLGVGLSSLVKILSNRSSSSGLSPILIDVDGHSLVISAMALLIVICILFTISILQGFKLKSWNGYLLICIYFVVFGLNIYQEYKK</sequence>
<feature type="region of interest" description="Disordered" evidence="7">
    <location>
        <begin position="282"/>
        <end position="301"/>
    </location>
</feature>
<keyword evidence="4 8" id="KW-0812">Transmembrane</keyword>
<feature type="transmembrane region" description="Helical" evidence="8">
    <location>
        <begin position="883"/>
        <end position="904"/>
    </location>
</feature>
<dbReference type="STRING" id="133381.A0A2T9ZK77"/>
<protein>
    <recommendedName>
        <fullName evidence="10">Sodium/calcium exchanger membrane region domain-containing protein</fullName>
    </recommendedName>
</protein>
<evidence type="ECO:0000256" key="1">
    <source>
        <dbReference type="ARBA" id="ARBA00004141"/>
    </source>
</evidence>
<evidence type="ECO:0000256" key="8">
    <source>
        <dbReference type="SAM" id="Phobius"/>
    </source>
</evidence>
<feature type="transmembrane region" description="Helical" evidence="8">
    <location>
        <begin position="692"/>
        <end position="714"/>
    </location>
</feature>
<feature type="compositionally biased region" description="Basic and acidic residues" evidence="7">
    <location>
        <begin position="335"/>
        <end position="345"/>
    </location>
</feature>
<feature type="transmembrane region" description="Helical" evidence="8">
    <location>
        <begin position="911"/>
        <end position="929"/>
    </location>
</feature>
<proteinExistence type="inferred from homology"/>
<comment type="similarity">
    <text evidence="2">Belongs to the Ca(2+):cation antiporter (CaCA) (TC 2.A.19) family.</text>
</comment>
<dbReference type="InterPro" id="IPR004837">
    <property type="entry name" value="NaCa_Exmemb"/>
</dbReference>
<dbReference type="GO" id="GO:0006874">
    <property type="term" value="P:intracellular calcium ion homeostasis"/>
    <property type="evidence" value="ECO:0007669"/>
    <property type="project" value="TreeGrafter"/>
</dbReference>
<feature type="compositionally biased region" description="Low complexity" evidence="7">
    <location>
        <begin position="346"/>
        <end position="356"/>
    </location>
</feature>
<feature type="transmembrane region" description="Helical" evidence="8">
    <location>
        <begin position="168"/>
        <end position="190"/>
    </location>
</feature>
<reference evidence="11 12" key="1">
    <citation type="journal article" date="2018" name="MBio">
        <title>Comparative Genomics Reveals the Core Gene Toolbox for the Fungus-Insect Symbiosis.</title>
        <authorList>
            <person name="Wang Y."/>
            <person name="Stata M."/>
            <person name="Wang W."/>
            <person name="Stajich J.E."/>
            <person name="White M.M."/>
            <person name="Moncalvo J.M."/>
        </authorList>
    </citation>
    <scope>NUCLEOTIDE SEQUENCE [LARGE SCALE GENOMIC DNA]</scope>
    <source>
        <strain evidence="11 12">SC-DP-2</strain>
    </source>
</reference>
<dbReference type="InterPro" id="IPR051359">
    <property type="entry name" value="CaCA_antiporter"/>
</dbReference>
<dbReference type="Pfam" id="PF01699">
    <property type="entry name" value="Na_Ca_ex"/>
    <property type="match status" value="2"/>
</dbReference>
<evidence type="ECO:0000256" key="2">
    <source>
        <dbReference type="ARBA" id="ARBA00008170"/>
    </source>
</evidence>
<keyword evidence="9" id="KW-0732">Signal</keyword>
<feature type="region of interest" description="Disordered" evidence="7">
    <location>
        <begin position="333"/>
        <end position="362"/>
    </location>
</feature>
<keyword evidence="3" id="KW-0813">Transport</keyword>
<feature type="transmembrane region" description="Helical" evidence="8">
    <location>
        <begin position="720"/>
        <end position="738"/>
    </location>
</feature>
<organism evidence="11 12">
    <name type="scientific">Smittium megazygosporum</name>
    <dbReference type="NCBI Taxonomy" id="133381"/>
    <lineage>
        <taxon>Eukaryota</taxon>
        <taxon>Fungi</taxon>
        <taxon>Fungi incertae sedis</taxon>
        <taxon>Zoopagomycota</taxon>
        <taxon>Kickxellomycotina</taxon>
        <taxon>Harpellomycetes</taxon>
        <taxon>Harpellales</taxon>
        <taxon>Legeriomycetaceae</taxon>
        <taxon>Smittium</taxon>
    </lineage>
</organism>
<keyword evidence="6 8" id="KW-0472">Membrane</keyword>
<accession>A0A2T9ZK77</accession>
<dbReference type="AlphaFoldDB" id="A0A2T9ZK77"/>
<name>A0A2T9ZK77_9FUNG</name>
<feature type="transmembrane region" description="Helical" evidence="8">
    <location>
        <begin position="227"/>
        <end position="251"/>
    </location>
</feature>
<comment type="caution">
    <text evidence="11">The sequence shown here is derived from an EMBL/GenBank/DDBJ whole genome shotgun (WGS) entry which is preliminary data.</text>
</comment>
<feature type="region of interest" description="Disordered" evidence="7">
    <location>
        <begin position="428"/>
        <end position="475"/>
    </location>
</feature>
<feature type="transmembrane region" description="Helical" evidence="8">
    <location>
        <begin position="97"/>
        <end position="116"/>
    </location>
</feature>
<feature type="transmembrane region" description="Helical" evidence="8">
    <location>
        <begin position="202"/>
        <end position="221"/>
    </location>
</feature>
<dbReference type="Gene3D" id="1.20.1420.30">
    <property type="entry name" value="NCX, central ion-binding region"/>
    <property type="match status" value="2"/>
</dbReference>
<evidence type="ECO:0000256" key="5">
    <source>
        <dbReference type="ARBA" id="ARBA00022989"/>
    </source>
</evidence>
<comment type="subcellular location">
    <subcellularLocation>
        <location evidence="1">Membrane</location>
        <topology evidence="1">Multi-pass membrane protein</topology>
    </subcellularLocation>
</comment>